<evidence type="ECO:0000256" key="1">
    <source>
        <dbReference type="SAM" id="MobiDB-lite"/>
    </source>
</evidence>
<comment type="caution">
    <text evidence="2">The sequence shown here is derived from an EMBL/GenBank/DDBJ whole genome shotgun (WGS) entry which is preliminary data.</text>
</comment>
<organism evidence="2 3">
    <name type="scientific">Saccharibacillus endophyticus</name>
    <dbReference type="NCBI Taxonomy" id="2060666"/>
    <lineage>
        <taxon>Bacteria</taxon>
        <taxon>Bacillati</taxon>
        <taxon>Bacillota</taxon>
        <taxon>Bacilli</taxon>
        <taxon>Bacillales</taxon>
        <taxon>Paenibacillaceae</taxon>
        <taxon>Saccharibacillus</taxon>
    </lineage>
</organism>
<keyword evidence="3" id="KW-1185">Reference proteome</keyword>
<reference evidence="3" key="1">
    <citation type="journal article" date="2019" name="Int. J. Syst. Evol. Microbiol.">
        <title>The Global Catalogue of Microorganisms (GCM) 10K type strain sequencing project: providing services to taxonomists for standard genome sequencing and annotation.</title>
        <authorList>
            <consortium name="The Broad Institute Genomics Platform"/>
            <consortium name="The Broad Institute Genome Sequencing Center for Infectious Disease"/>
            <person name="Wu L."/>
            <person name="Ma J."/>
        </authorList>
    </citation>
    <scope>NUCLEOTIDE SEQUENCE [LARGE SCALE GENOMIC DNA]</scope>
    <source>
        <strain evidence="3">CCM 8702</strain>
    </source>
</reference>
<evidence type="ECO:0000313" key="2">
    <source>
        <dbReference type="EMBL" id="GGH70830.1"/>
    </source>
</evidence>
<feature type="region of interest" description="Disordered" evidence="1">
    <location>
        <begin position="73"/>
        <end position="111"/>
    </location>
</feature>
<gene>
    <name evidence="2" type="ORF">GCM10007362_07310</name>
</gene>
<accession>A0ABQ1ZPM8</accession>
<dbReference type="Proteomes" id="UP000605427">
    <property type="component" value="Unassembled WGS sequence"/>
</dbReference>
<sequence length="111" mass="12883">MRRHRWLAFRLLSMAGLMRRSGGAFRDVTITLINLEQSGYIRWPDKSSLTHISVLRKAYKLKAVFSWLPNREAGEIIPGSPYSSTQEERALRIKHRPNVPEPSSRRHRTAD</sequence>
<name>A0ABQ1ZPM8_9BACL</name>
<evidence type="ECO:0000313" key="3">
    <source>
        <dbReference type="Proteomes" id="UP000605427"/>
    </source>
</evidence>
<evidence type="ECO:0008006" key="4">
    <source>
        <dbReference type="Google" id="ProtNLM"/>
    </source>
</evidence>
<protein>
    <recommendedName>
        <fullName evidence="4">Helix-turn-helix domain-containing protein</fullName>
    </recommendedName>
</protein>
<dbReference type="EMBL" id="BMDD01000001">
    <property type="protein sequence ID" value="GGH70830.1"/>
    <property type="molecule type" value="Genomic_DNA"/>
</dbReference>
<proteinExistence type="predicted"/>